<evidence type="ECO:0000259" key="1">
    <source>
        <dbReference type="Pfam" id="PF08241"/>
    </source>
</evidence>
<dbReference type="Pfam" id="PF08241">
    <property type="entry name" value="Methyltransf_11"/>
    <property type="match status" value="1"/>
</dbReference>
<gene>
    <name evidence="2" type="ORF">IXB50_07350</name>
</gene>
<keyword evidence="3" id="KW-1185">Reference proteome</keyword>
<dbReference type="InterPro" id="IPR013216">
    <property type="entry name" value="Methyltransf_11"/>
</dbReference>
<feature type="domain" description="Methyltransferase type 11" evidence="1">
    <location>
        <begin position="67"/>
        <end position="181"/>
    </location>
</feature>
<dbReference type="RefSeq" id="WP_215608308.1">
    <property type="nucleotide sequence ID" value="NZ_JADOES010000010.1"/>
</dbReference>
<dbReference type="InterPro" id="IPR029063">
    <property type="entry name" value="SAM-dependent_MTases_sf"/>
</dbReference>
<proteinExistence type="predicted"/>
<dbReference type="Gene3D" id="3.40.50.150">
    <property type="entry name" value="Vaccinia Virus protein VP39"/>
    <property type="match status" value="1"/>
</dbReference>
<reference evidence="2" key="2">
    <citation type="journal article" date="2021" name="Mar. Drugs">
        <title>Genome Reduction and Secondary Metabolism of the Marine Sponge-Associated Cyanobacterium Leptothoe.</title>
        <authorList>
            <person name="Konstantinou D."/>
            <person name="Popin R.V."/>
            <person name="Fewer D.P."/>
            <person name="Sivonen K."/>
            <person name="Gkelis S."/>
        </authorList>
    </citation>
    <scope>NUCLEOTIDE SEQUENCE</scope>
    <source>
        <strain evidence="2">TAU-MAC 1115</strain>
    </source>
</reference>
<dbReference type="EMBL" id="JADOES010000010">
    <property type="protein sequence ID" value="MBT9315238.1"/>
    <property type="molecule type" value="Genomic_DNA"/>
</dbReference>
<keyword evidence="2" id="KW-0489">Methyltransferase</keyword>
<dbReference type="SUPFAM" id="SSF53335">
    <property type="entry name" value="S-adenosyl-L-methionine-dependent methyltransferases"/>
    <property type="match status" value="1"/>
</dbReference>
<comment type="caution">
    <text evidence="2">The sequence shown here is derived from an EMBL/GenBank/DDBJ whole genome shotgun (WGS) entry which is preliminary data.</text>
</comment>
<reference evidence="2" key="1">
    <citation type="submission" date="2020-11" db="EMBL/GenBank/DDBJ databases">
        <authorList>
            <person name="Konstantinou D."/>
            <person name="Gkelis S."/>
            <person name="Popin R."/>
            <person name="Fewer D."/>
            <person name="Sivonen K."/>
        </authorList>
    </citation>
    <scope>NUCLEOTIDE SEQUENCE</scope>
    <source>
        <strain evidence="2">TAU-MAC 1115</strain>
    </source>
</reference>
<dbReference type="GO" id="GO:0032259">
    <property type="term" value="P:methylation"/>
    <property type="evidence" value="ECO:0007669"/>
    <property type="project" value="UniProtKB-KW"/>
</dbReference>
<sequence>MLEPSVSVSKSRLCTQLEFESKTFQDWLVCLREKRKLTHRKSWEYCFILQTLYEQKLLCPGISGLGFGVGREPLVSLFCSRGASICATDLVDDMASAKGWIETSQHASGLESLNLRNLCPDDLFHQNCTFRNVDMNQIPNDLQNFDFIWSSCSLEHLGTLSLGEQFIYNAMNCLKPGGLAIHTTEYNVSSNFFTIRRGDTALYRRRDIKRIARNLRKQGHKIDVDFTLGTLPKDSFIDLPPYKHNPHLKLKFAGYVITSIGLVIKKAM</sequence>
<evidence type="ECO:0000313" key="2">
    <source>
        <dbReference type="EMBL" id="MBT9315238.1"/>
    </source>
</evidence>
<accession>A0A947GIG9</accession>
<name>A0A947GIG9_9CYAN</name>
<keyword evidence="2" id="KW-0808">Transferase</keyword>
<protein>
    <submittedName>
        <fullName evidence="2">Class I SAM-dependent methyltransferase</fullName>
    </submittedName>
</protein>
<dbReference type="Proteomes" id="UP000717364">
    <property type="component" value="Unassembled WGS sequence"/>
</dbReference>
<organism evidence="2 3">
    <name type="scientific">Leptothoe spongobia TAU-MAC 1115</name>
    <dbReference type="NCBI Taxonomy" id="1967444"/>
    <lineage>
        <taxon>Bacteria</taxon>
        <taxon>Bacillati</taxon>
        <taxon>Cyanobacteriota</taxon>
        <taxon>Cyanophyceae</taxon>
        <taxon>Nodosilineales</taxon>
        <taxon>Cymatolegaceae</taxon>
        <taxon>Leptothoe</taxon>
        <taxon>Leptothoe spongobia</taxon>
    </lineage>
</organism>
<dbReference type="GO" id="GO:0008757">
    <property type="term" value="F:S-adenosylmethionine-dependent methyltransferase activity"/>
    <property type="evidence" value="ECO:0007669"/>
    <property type="project" value="InterPro"/>
</dbReference>
<dbReference type="AlphaFoldDB" id="A0A947GIG9"/>
<evidence type="ECO:0000313" key="3">
    <source>
        <dbReference type="Proteomes" id="UP000717364"/>
    </source>
</evidence>